<evidence type="ECO:0000313" key="1">
    <source>
        <dbReference type="EMBL" id="CAF4422392.1"/>
    </source>
</evidence>
<accession>A0A8S2W3V3</accession>
<feature type="non-terminal residue" evidence="1">
    <location>
        <position position="1"/>
    </location>
</feature>
<dbReference type="EMBL" id="CAJOBJ010101724">
    <property type="protein sequence ID" value="CAF4590915.1"/>
    <property type="molecule type" value="Genomic_DNA"/>
</dbReference>
<reference evidence="1" key="1">
    <citation type="submission" date="2021-02" db="EMBL/GenBank/DDBJ databases">
        <authorList>
            <person name="Nowell W R."/>
        </authorList>
    </citation>
    <scope>NUCLEOTIDE SEQUENCE</scope>
</reference>
<evidence type="ECO:0000313" key="3">
    <source>
        <dbReference type="Proteomes" id="UP000681967"/>
    </source>
</evidence>
<organism evidence="1 3">
    <name type="scientific">Rotaria magnacalcarata</name>
    <dbReference type="NCBI Taxonomy" id="392030"/>
    <lineage>
        <taxon>Eukaryota</taxon>
        <taxon>Metazoa</taxon>
        <taxon>Spiralia</taxon>
        <taxon>Gnathifera</taxon>
        <taxon>Rotifera</taxon>
        <taxon>Eurotatoria</taxon>
        <taxon>Bdelloidea</taxon>
        <taxon>Philodinida</taxon>
        <taxon>Philodinidae</taxon>
        <taxon>Rotaria</taxon>
    </lineage>
</organism>
<evidence type="ECO:0000313" key="2">
    <source>
        <dbReference type="EMBL" id="CAF4590915.1"/>
    </source>
</evidence>
<dbReference type="EMBL" id="CAJOBH010060503">
    <property type="protein sequence ID" value="CAF4422392.1"/>
    <property type="molecule type" value="Genomic_DNA"/>
</dbReference>
<sequence length="36" mass="4322">YTPLIIAIQQMLEYDNVNRLSDGKLRDRDREQLKES</sequence>
<feature type="non-terminal residue" evidence="1">
    <location>
        <position position="36"/>
    </location>
</feature>
<comment type="caution">
    <text evidence="1">The sequence shown here is derived from an EMBL/GenBank/DDBJ whole genome shotgun (WGS) entry which is preliminary data.</text>
</comment>
<gene>
    <name evidence="1" type="ORF">BYL167_LOCUS32527</name>
    <name evidence="2" type="ORF">GIL414_LOCUS38490</name>
</gene>
<name>A0A8S2W3V3_9BILA</name>
<dbReference type="Proteomes" id="UP000681720">
    <property type="component" value="Unassembled WGS sequence"/>
</dbReference>
<dbReference type="AlphaFoldDB" id="A0A8S2W3V3"/>
<dbReference type="Proteomes" id="UP000681967">
    <property type="component" value="Unassembled WGS sequence"/>
</dbReference>
<proteinExistence type="predicted"/>
<protein>
    <submittedName>
        <fullName evidence="1">Uncharacterized protein</fullName>
    </submittedName>
</protein>